<dbReference type="STRING" id="156994.SAMN04488028_103386"/>
<dbReference type="GO" id="GO:0005737">
    <property type="term" value="C:cytoplasm"/>
    <property type="evidence" value="ECO:0007669"/>
    <property type="project" value="UniProtKB-SubCell"/>
</dbReference>
<evidence type="ECO:0000259" key="7">
    <source>
        <dbReference type="Pfam" id="PF05175"/>
    </source>
</evidence>
<dbReference type="PROSITE" id="PS01131">
    <property type="entry name" value="RRNA_A_DIMETH"/>
    <property type="match status" value="1"/>
</dbReference>
<dbReference type="CDD" id="cd02440">
    <property type="entry name" value="AdoMet_MTases"/>
    <property type="match status" value="1"/>
</dbReference>
<dbReference type="GO" id="GO:0016430">
    <property type="term" value="F:tRNA (adenine-N6)-methyltransferase activity"/>
    <property type="evidence" value="ECO:0007669"/>
    <property type="project" value="UniProtKB-UniRule"/>
</dbReference>
<evidence type="ECO:0000256" key="5">
    <source>
        <dbReference type="ARBA" id="ARBA00022694"/>
    </source>
</evidence>
<proteinExistence type="inferred from homology"/>
<accession>A0A1M6QMC1</accession>
<keyword evidence="5 6" id="KW-0819">tRNA processing</keyword>
<dbReference type="Pfam" id="PF05175">
    <property type="entry name" value="MTS"/>
    <property type="match status" value="1"/>
</dbReference>
<evidence type="ECO:0000256" key="2">
    <source>
        <dbReference type="ARBA" id="ARBA00022603"/>
    </source>
</evidence>
<dbReference type="Proteomes" id="UP000184474">
    <property type="component" value="Unassembled WGS sequence"/>
</dbReference>
<dbReference type="EMBL" id="FRAA01000003">
    <property type="protein sequence ID" value="SHK21318.1"/>
    <property type="molecule type" value="Genomic_DNA"/>
</dbReference>
<dbReference type="InterPro" id="IPR002052">
    <property type="entry name" value="DNA_methylase_N6_adenine_CS"/>
</dbReference>
<dbReference type="GO" id="GO:0000179">
    <property type="term" value="F:rRNA (adenine-N6,N6-)-dimethyltransferase activity"/>
    <property type="evidence" value="ECO:0007669"/>
    <property type="project" value="InterPro"/>
</dbReference>
<dbReference type="Gene3D" id="3.40.50.150">
    <property type="entry name" value="Vaccinia Virus protein VP39"/>
    <property type="match status" value="1"/>
</dbReference>
<dbReference type="HAMAP" id="MF_01872">
    <property type="entry name" value="tRNA_methyltr_YfiC"/>
    <property type="match status" value="1"/>
</dbReference>
<keyword evidence="3 6" id="KW-0808">Transferase</keyword>
<keyword evidence="9" id="KW-1185">Reference proteome</keyword>
<dbReference type="SUPFAM" id="SSF53335">
    <property type="entry name" value="S-adenosyl-L-methionine-dependent methyltransferases"/>
    <property type="match status" value="1"/>
</dbReference>
<evidence type="ECO:0000313" key="9">
    <source>
        <dbReference type="Proteomes" id="UP000184474"/>
    </source>
</evidence>
<organism evidence="8 9">
    <name type="scientific">Reichenbachiella agariperforans</name>
    <dbReference type="NCBI Taxonomy" id="156994"/>
    <lineage>
        <taxon>Bacteria</taxon>
        <taxon>Pseudomonadati</taxon>
        <taxon>Bacteroidota</taxon>
        <taxon>Cytophagia</taxon>
        <taxon>Cytophagales</taxon>
        <taxon>Reichenbachiellaceae</taxon>
        <taxon>Reichenbachiella</taxon>
    </lineage>
</organism>
<dbReference type="InterPro" id="IPR029063">
    <property type="entry name" value="SAM-dependent_MTases_sf"/>
</dbReference>
<comment type="similarity">
    <text evidence="6">Belongs to the methyltransferase superfamily. tRNA (adenine-N(6)-)-methyltransferase family.</text>
</comment>
<name>A0A1M6QMC1_REIAG</name>
<dbReference type="EC" id="2.1.1.223" evidence="6"/>
<feature type="domain" description="Methyltransferase small" evidence="7">
    <location>
        <begin position="30"/>
        <end position="119"/>
    </location>
</feature>
<comment type="subcellular location">
    <subcellularLocation>
        <location evidence="6">Cytoplasm</location>
    </subcellularLocation>
</comment>
<evidence type="ECO:0000256" key="3">
    <source>
        <dbReference type="ARBA" id="ARBA00022679"/>
    </source>
</evidence>
<keyword evidence="2 6" id="KW-0489">Methyltransferase</keyword>
<dbReference type="RefSeq" id="WP_073122499.1">
    <property type="nucleotide sequence ID" value="NZ_FRAA01000003.1"/>
</dbReference>
<keyword evidence="4 6" id="KW-0949">S-adenosyl-L-methionine</keyword>
<dbReference type="PROSITE" id="PS00092">
    <property type="entry name" value="N6_MTASE"/>
    <property type="match status" value="1"/>
</dbReference>
<dbReference type="InterPro" id="IPR007848">
    <property type="entry name" value="Small_mtfrase_dom"/>
</dbReference>
<dbReference type="GO" id="GO:0003676">
    <property type="term" value="F:nucleic acid binding"/>
    <property type="evidence" value="ECO:0007669"/>
    <property type="project" value="InterPro"/>
</dbReference>
<dbReference type="InterPro" id="IPR050210">
    <property type="entry name" value="tRNA_Adenine-N(6)_MTase"/>
</dbReference>
<evidence type="ECO:0000313" key="8">
    <source>
        <dbReference type="EMBL" id="SHK21318.1"/>
    </source>
</evidence>
<keyword evidence="1 6" id="KW-0963">Cytoplasm</keyword>
<sequence>MANTYFQFKQFTVHQEHCAMKVSTEACILGAWVSKHSAKHILDIGAGTGLVSLMLAQRLGGQIDAVEIDTDAARQTAENFAASPWDDRLSLFQEDVFTYAAVATVSYDLIVSNPPFFTSSLKSPERRNNLAKHDTGQFSKVKFVQCLASLLSEDGEGYVLYPEKEAKEFQKELRAVGLYSYPALIIRNQPNKEVFRVIVCISRQEIIVSPRELYIRSGQEHTTEFIDLLKDYYLKY</sequence>
<gene>
    <name evidence="8" type="ORF">SAMN04488028_103386</name>
</gene>
<dbReference type="InterPro" id="IPR022882">
    <property type="entry name" value="tRNA_adenine-N6_MeTrfase"/>
</dbReference>
<comment type="catalytic activity">
    <reaction evidence="6">
        <text>adenosine(37) in tRNA1(Val) + S-adenosyl-L-methionine = N(6)-methyladenosine(37) in tRNA1(Val) + S-adenosyl-L-homocysteine + H(+)</text>
        <dbReference type="Rhea" id="RHEA:43160"/>
        <dbReference type="Rhea" id="RHEA-COMP:10369"/>
        <dbReference type="Rhea" id="RHEA-COMP:10370"/>
        <dbReference type="ChEBI" id="CHEBI:15378"/>
        <dbReference type="ChEBI" id="CHEBI:57856"/>
        <dbReference type="ChEBI" id="CHEBI:59789"/>
        <dbReference type="ChEBI" id="CHEBI:74411"/>
        <dbReference type="ChEBI" id="CHEBI:74449"/>
        <dbReference type="EC" id="2.1.1.223"/>
    </reaction>
</comment>
<dbReference type="AlphaFoldDB" id="A0A1M6QMC1"/>
<protein>
    <recommendedName>
        <fullName evidence="6">tRNA1(Val) (adenine(37)-N6)-methyltransferase</fullName>
        <ecNumber evidence="6">2.1.1.223</ecNumber>
    </recommendedName>
    <alternativeName>
        <fullName evidence="6">tRNA m6A37 methyltransferase</fullName>
    </alternativeName>
</protein>
<evidence type="ECO:0000256" key="4">
    <source>
        <dbReference type="ARBA" id="ARBA00022691"/>
    </source>
</evidence>
<evidence type="ECO:0000256" key="1">
    <source>
        <dbReference type="ARBA" id="ARBA00022490"/>
    </source>
</evidence>
<dbReference type="PANTHER" id="PTHR47739">
    <property type="entry name" value="TRNA1(VAL) (ADENINE(37)-N6)-METHYLTRANSFERASE"/>
    <property type="match status" value="1"/>
</dbReference>
<dbReference type="GO" id="GO:0008033">
    <property type="term" value="P:tRNA processing"/>
    <property type="evidence" value="ECO:0007669"/>
    <property type="project" value="UniProtKB-UniRule"/>
</dbReference>
<evidence type="ECO:0000256" key="6">
    <source>
        <dbReference type="HAMAP-Rule" id="MF_01872"/>
    </source>
</evidence>
<dbReference type="PANTHER" id="PTHR47739:SF1">
    <property type="entry name" value="TRNA1(VAL) (ADENINE(37)-N6)-METHYLTRANSFERASE"/>
    <property type="match status" value="1"/>
</dbReference>
<dbReference type="InterPro" id="IPR020596">
    <property type="entry name" value="rRNA_Ade_Mease_Trfase_CS"/>
</dbReference>
<reference evidence="9" key="1">
    <citation type="submission" date="2016-11" db="EMBL/GenBank/DDBJ databases">
        <authorList>
            <person name="Varghese N."/>
            <person name="Submissions S."/>
        </authorList>
    </citation>
    <scope>NUCLEOTIDE SEQUENCE [LARGE SCALE GENOMIC DNA]</scope>
    <source>
        <strain evidence="9">DSM 26134</strain>
    </source>
</reference>
<comment type="function">
    <text evidence="6">Specifically methylates the adenine in position 37 of tRNA(1)(Val) (anticodon cmo5UAC).</text>
</comment>